<dbReference type="PROSITE" id="PS50240">
    <property type="entry name" value="TRYPSIN_DOM"/>
    <property type="match status" value="1"/>
</dbReference>
<dbReference type="OrthoDB" id="5565075at2759"/>
<dbReference type="AlphaFoldDB" id="A0A7R8UL79"/>
<dbReference type="EMBL" id="LR899010">
    <property type="protein sequence ID" value="CAD7082539.1"/>
    <property type="molecule type" value="Genomic_DNA"/>
</dbReference>
<gene>
    <name evidence="11" type="ORF">HERILL_LOCUS5567</name>
</gene>
<feature type="chain" id="PRO_5031043528" description="Peptidase S1 domain-containing protein" evidence="9">
    <location>
        <begin position="17"/>
        <end position="284"/>
    </location>
</feature>
<evidence type="ECO:0000259" key="10">
    <source>
        <dbReference type="PROSITE" id="PS50240"/>
    </source>
</evidence>
<reference evidence="11 12" key="1">
    <citation type="submission" date="2020-11" db="EMBL/GenBank/DDBJ databases">
        <authorList>
            <person name="Wallbank WR R."/>
            <person name="Pardo Diaz C."/>
            <person name="Kozak K."/>
            <person name="Martin S."/>
            <person name="Jiggins C."/>
            <person name="Moest M."/>
            <person name="Warren A I."/>
            <person name="Generalovic N T."/>
            <person name="Byers J.R.P. K."/>
            <person name="Montejo-Kovacevich G."/>
            <person name="Yen C E."/>
        </authorList>
    </citation>
    <scope>NUCLEOTIDE SEQUENCE [LARGE SCALE GENOMIC DNA]</scope>
</reference>
<dbReference type="PANTHER" id="PTHR24276:SF98">
    <property type="entry name" value="FI18310P1-RELATED"/>
    <property type="match status" value="1"/>
</dbReference>
<feature type="signal peptide" evidence="9">
    <location>
        <begin position="1"/>
        <end position="16"/>
    </location>
</feature>
<dbReference type="PROSITE" id="PS51257">
    <property type="entry name" value="PROKAR_LIPOPROTEIN"/>
    <property type="match status" value="1"/>
</dbReference>
<dbReference type="CDD" id="cd00190">
    <property type="entry name" value="Tryp_SPc"/>
    <property type="match status" value="1"/>
</dbReference>
<evidence type="ECO:0000256" key="2">
    <source>
        <dbReference type="ARBA" id="ARBA00022670"/>
    </source>
</evidence>
<evidence type="ECO:0000256" key="5">
    <source>
        <dbReference type="ARBA" id="ARBA00022825"/>
    </source>
</evidence>
<proteinExistence type="inferred from homology"/>
<evidence type="ECO:0000313" key="12">
    <source>
        <dbReference type="Proteomes" id="UP000594454"/>
    </source>
</evidence>
<keyword evidence="5 8" id="KW-0720">Serine protease</keyword>
<evidence type="ECO:0000256" key="9">
    <source>
        <dbReference type="SAM" id="SignalP"/>
    </source>
</evidence>
<dbReference type="Proteomes" id="UP000594454">
    <property type="component" value="Chromosome 2"/>
</dbReference>
<keyword evidence="6" id="KW-0865">Zymogen</keyword>
<dbReference type="SMART" id="SM00020">
    <property type="entry name" value="Tryp_SPc"/>
    <property type="match status" value="1"/>
</dbReference>
<evidence type="ECO:0000256" key="7">
    <source>
        <dbReference type="ARBA" id="ARBA00023157"/>
    </source>
</evidence>
<dbReference type="PANTHER" id="PTHR24276">
    <property type="entry name" value="POLYSERASE-RELATED"/>
    <property type="match status" value="1"/>
</dbReference>
<dbReference type="FunCoup" id="A0A7R8UL79">
    <property type="interactions" value="6"/>
</dbReference>
<dbReference type="SUPFAM" id="SSF50494">
    <property type="entry name" value="Trypsin-like serine proteases"/>
    <property type="match status" value="1"/>
</dbReference>
<dbReference type="FunFam" id="2.40.10.10:FF:000073">
    <property type="entry name" value="Trypsin alpha"/>
    <property type="match status" value="1"/>
</dbReference>
<evidence type="ECO:0000256" key="8">
    <source>
        <dbReference type="RuleBase" id="RU363034"/>
    </source>
</evidence>
<dbReference type="GO" id="GO:0006508">
    <property type="term" value="P:proteolysis"/>
    <property type="evidence" value="ECO:0007669"/>
    <property type="project" value="UniProtKB-KW"/>
</dbReference>
<organism evidence="11 12">
    <name type="scientific">Hermetia illucens</name>
    <name type="common">Black soldier fly</name>
    <dbReference type="NCBI Taxonomy" id="343691"/>
    <lineage>
        <taxon>Eukaryota</taxon>
        <taxon>Metazoa</taxon>
        <taxon>Ecdysozoa</taxon>
        <taxon>Arthropoda</taxon>
        <taxon>Hexapoda</taxon>
        <taxon>Insecta</taxon>
        <taxon>Pterygota</taxon>
        <taxon>Neoptera</taxon>
        <taxon>Endopterygota</taxon>
        <taxon>Diptera</taxon>
        <taxon>Brachycera</taxon>
        <taxon>Stratiomyomorpha</taxon>
        <taxon>Stratiomyidae</taxon>
        <taxon>Hermetiinae</taxon>
        <taxon>Hermetia</taxon>
    </lineage>
</organism>
<dbReference type="InterPro" id="IPR009003">
    <property type="entry name" value="Peptidase_S1_PA"/>
</dbReference>
<dbReference type="InterPro" id="IPR050430">
    <property type="entry name" value="Peptidase_S1"/>
</dbReference>
<dbReference type="InterPro" id="IPR043504">
    <property type="entry name" value="Peptidase_S1_PA_chymotrypsin"/>
</dbReference>
<protein>
    <recommendedName>
        <fullName evidence="10">Peptidase S1 domain-containing protein</fullName>
    </recommendedName>
</protein>
<dbReference type="PROSITE" id="PS00135">
    <property type="entry name" value="TRYPSIN_SER"/>
    <property type="match status" value="1"/>
</dbReference>
<dbReference type="PROSITE" id="PS00134">
    <property type="entry name" value="TRYPSIN_HIS"/>
    <property type="match status" value="1"/>
</dbReference>
<evidence type="ECO:0000256" key="1">
    <source>
        <dbReference type="ARBA" id="ARBA00007664"/>
    </source>
</evidence>
<keyword evidence="12" id="KW-1185">Reference proteome</keyword>
<comment type="similarity">
    <text evidence="1">Belongs to the peptidase S1 family.</text>
</comment>
<dbReference type="Gene3D" id="2.40.10.10">
    <property type="entry name" value="Trypsin-like serine proteases"/>
    <property type="match status" value="2"/>
</dbReference>
<dbReference type="InParanoid" id="A0A7R8UL79"/>
<dbReference type="InterPro" id="IPR018114">
    <property type="entry name" value="TRYPSIN_HIS"/>
</dbReference>
<evidence type="ECO:0000313" key="11">
    <source>
        <dbReference type="EMBL" id="CAD7082539.1"/>
    </source>
</evidence>
<dbReference type="OMA" id="VAGCQKG"/>
<dbReference type="InterPro" id="IPR033116">
    <property type="entry name" value="TRYPSIN_SER"/>
</dbReference>
<keyword evidence="7" id="KW-1015">Disulfide bond</keyword>
<dbReference type="Pfam" id="PF00089">
    <property type="entry name" value="Trypsin"/>
    <property type="match status" value="1"/>
</dbReference>
<keyword evidence="4 8" id="KW-0378">Hydrolase</keyword>
<keyword evidence="2 8" id="KW-0645">Protease</keyword>
<dbReference type="InterPro" id="IPR001254">
    <property type="entry name" value="Trypsin_dom"/>
</dbReference>
<evidence type="ECO:0000256" key="4">
    <source>
        <dbReference type="ARBA" id="ARBA00022801"/>
    </source>
</evidence>
<dbReference type="PRINTS" id="PR00722">
    <property type="entry name" value="CHYMOTRYPSIN"/>
</dbReference>
<keyword evidence="3 9" id="KW-0732">Signal</keyword>
<evidence type="ECO:0000256" key="3">
    <source>
        <dbReference type="ARBA" id="ARBA00022729"/>
    </source>
</evidence>
<dbReference type="GO" id="GO:0004252">
    <property type="term" value="F:serine-type endopeptidase activity"/>
    <property type="evidence" value="ECO:0007669"/>
    <property type="project" value="InterPro"/>
</dbReference>
<dbReference type="InterPro" id="IPR001314">
    <property type="entry name" value="Peptidase_S1A"/>
</dbReference>
<feature type="domain" description="Peptidase S1" evidence="10">
    <location>
        <begin position="47"/>
        <end position="283"/>
    </location>
</feature>
<dbReference type="FunFam" id="2.40.10.10:FF:000025">
    <property type="entry name" value="serine proteases 1/2"/>
    <property type="match status" value="1"/>
</dbReference>
<sequence length="284" mass="29616">MKFLAVILSVVVVASCQDIDWDNIIFTEVYPKGLEPIFRGLPGSGRIVGGSLASAGQFPYQVGLILTVSGGQSFCGGSLIKDNVVLTAAHCVDGASAASVYLGALKIQSSESGRQIISVSKSNFVIHSGWNANTLVNDIALIKLPEKARLGTNIKVIDLPPASDASKTFDKDVCVASGWGRTSDSATGVSADLRYVDLTVISNSACQNYFGSYVRDSNICTSGADKKSTCNGDSGGPLAYGSGDKRIIVGLTSFGSASGCQKGYPAVFTRVTSYLSWIKSNAGL</sequence>
<name>A0A7R8UL79_HERIL</name>
<accession>A0A7R8UL79</accession>
<evidence type="ECO:0000256" key="6">
    <source>
        <dbReference type="ARBA" id="ARBA00023145"/>
    </source>
</evidence>